<evidence type="ECO:0000256" key="2">
    <source>
        <dbReference type="ARBA" id="ARBA00007520"/>
    </source>
</evidence>
<dbReference type="Gene3D" id="1.20.1250.20">
    <property type="entry name" value="MFS general substrate transporter like domains"/>
    <property type="match status" value="1"/>
</dbReference>
<accession>A0A1L9RMT9</accession>
<evidence type="ECO:0000259" key="7">
    <source>
        <dbReference type="PROSITE" id="PS50850"/>
    </source>
</evidence>
<gene>
    <name evidence="8" type="ORF">ASPWEDRAFT_60202</name>
</gene>
<feature type="transmembrane region" description="Helical" evidence="6">
    <location>
        <begin position="275"/>
        <end position="297"/>
    </location>
</feature>
<dbReference type="InterPro" id="IPR036259">
    <property type="entry name" value="MFS_trans_sf"/>
</dbReference>
<feature type="transmembrane region" description="Helical" evidence="6">
    <location>
        <begin position="335"/>
        <end position="356"/>
    </location>
</feature>
<comment type="similarity">
    <text evidence="2">Belongs to the major facilitator superfamily. TCR/Tet family.</text>
</comment>
<dbReference type="GO" id="GO:0022857">
    <property type="term" value="F:transmembrane transporter activity"/>
    <property type="evidence" value="ECO:0007669"/>
    <property type="project" value="InterPro"/>
</dbReference>
<dbReference type="GeneID" id="63754353"/>
<dbReference type="InterPro" id="IPR020846">
    <property type="entry name" value="MFS_dom"/>
</dbReference>
<feature type="transmembrane region" description="Helical" evidence="6">
    <location>
        <begin position="12"/>
        <end position="32"/>
    </location>
</feature>
<dbReference type="AlphaFoldDB" id="A0A1L9RMT9"/>
<keyword evidence="9" id="KW-1185">Reference proteome</keyword>
<feature type="transmembrane region" description="Helical" evidence="6">
    <location>
        <begin position="447"/>
        <end position="467"/>
    </location>
</feature>
<evidence type="ECO:0000256" key="3">
    <source>
        <dbReference type="ARBA" id="ARBA00022692"/>
    </source>
</evidence>
<proteinExistence type="inferred from homology"/>
<name>A0A1L9RMT9_ASPWE</name>
<dbReference type="RefSeq" id="XP_040689823.1">
    <property type="nucleotide sequence ID" value="XM_040838505.1"/>
</dbReference>
<feature type="transmembrane region" description="Helical" evidence="6">
    <location>
        <begin position="304"/>
        <end position="323"/>
    </location>
</feature>
<dbReference type="SUPFAM" id="SSF103473">
    <property type="entry name" value="MFS general substrate transporter"/>
    <property type="match status" value="1"/>
</dbReference>
<evidence type="ECO:0000313" key="9">
    <source>
        <dbReference type="Proteomes" id="UP000184383"/>
    </source>
</evidence>
<dbReference type="Gene3D" id="1.20.1720.10">
    <property type="entry name" value="Multidrug resistance protein D"/>
    <property type="match status" value="1"/>
</dbReference>
<sequence>MESQYISGMKLYALMASLVLCFFLITLDISIVATLQSNEHQYTFLAYLAIFELGSLLCGVATSSKMLTIGRAVAGMGSSGIMNGGMTIGSASVPLHKRPKYFGIMMGVSKMGIICGPLLGGAFTSYATWRWCFYINIPLGGIVAIFLWFMEVPETVKPRTSTVLEIIRTKLDLIGFILFAPAAIQLFLALDYGGHQYAWNSAAVIGLFCGAGATAIFFVLWEWRQGDNATIPFSILKLRPVWSSCVVTMLLFGCLQTATYYLPMYFQTVKQASPMLSGVYTLPNIISHLISAILTGIGISRLGYYLPFMLASAILMSISNGLLSTLSPTTSTGKWIGYQILLGVANGLGTQAPIIAVQNSIPPSMIPAAMAMISFSQTFGGSIYLAIDETILTTRLANTIPKYAPDADAGAVISAGASASDILQAVDEDRANFVQVLIAYAKSIDSIFYLATGSSALILIVAWGMGMKNIRRDKSEKGVNEESNM</sequence>
<evidence type="ECO:0000313" key="8">
    <source>
        <dbReference type="EMBL" id="OJJ36147.1"/>
    </source>
</evidence>
<organism evidence="8 9">
    <name type="scientific">Aspergillus wentii DTO 134E9</name>
    <dbReference type="NCBI Taxonomy" id="1073089"/>
    <lineage>
        <taxon>Eukaryota</taxon>
        <taxon>Fungi</taxon>
        <taxon>Dikarya</taxon>
        <taxon>Ascomycota</taxon>
        <taxon>Pezizomycotina</taxon>
        <taxon>Eurotiomycetes</taxon>
        <taxon>Eurotiomycetidae</taxon>
        <taxon>Eurotiales</taxon>
        <taxon>Aspergillaceae</taxon>
        <taxon>Aspergillus</taxon>
        <taxon>Aspergillus subgen. Cremei</taxon>
    </lineage>
</organism>
<feature type="transmembrane region" description="Helical" evidence="6">
    <location>
        <begin position="202"/>
        <end position="221"/>
    </location>
</feature>
<feature type="transmembrane region" description="Helical" evidence="6">
    <location>
        <begin position="241"/>
        <end position="263"/>
    </location>
</feature>
<reference evidence="9" key="1">
    <citation type="journal article" date="2017" name="Genome Biol.">
        <title>Comparative genomics reveals high biological diversity and specific adaptations in the industrially and medically important fungal genus Aspergillus.</title>
        <authorList>
            <person name="de Vries R.P."/>
            <person name="Riley R."/>
            <person name="Wiebenga A."/>
            <person name="Aguilar-Osorio G."/>
            <person name="Amillis S."/>
            <person name="Uchima C.A."/>
            <person name="Anderluh G."/>
            <person name="Asadollahi M."/>
            <person name="Askin M."/>
            <person name="Barry K."/>
            <person name="Battaglia E."/>
            <person name="Bayram O."/>
            <person name="Benocci T."/>
            <person name="Braus-Stromeyer S.A."/>
            <person name="Caldana C."/>
            <person name="Canovas D."/>
            <person name="Cerqueira G.C."/>
            <person name="Chen F."/>
            <person name="Chen W."/>
            <person name="Choi C."/>
            <person name="Clum A."/>
            <person name="Dos Santos R.A."/>
            <person name="Damasio A.R."/>
            <person name="Diallinas G."/>
            <person name="Emri T."/>
            <person name="Fekete E."/>
            <person name="Flipphi M."/>
            <person name="Freyberg S."/>
            <person name="Gallo A."/>
            <person name="Gournas C."/>
            <person name="Habgood R."/>
            <person name="Hainaut M."/>
            <person name="Harispe M.L."/>
            <person name="Henrissat B."/>
            <person name="Hilden K.S."/>
            <person name="Hope R."/>
            <person name="Hossain A."/>
            <person name="Karabika E."/>
            <person name="Karaffa L."/>
            <person name="Karanyi Z."/>
            <person name="Krasevec N."/>
            <person name="Kuo A."/>
            <person name="Kusch H."/>
            <person name="LaButti K."/>
            <person name="Lagendijk E.L."/>
            <person name="Lapidus A."/>
            <person name="Levasseur A."/>
            <person name="Lindquist E."/>
            <person name="Lipzen A."/>
            <person name="Logrieco A.F."/>
            <person name="MacCabe A."/>
            <person name="Maekelae M.R."/>
            <person name="Malavazi I."/>
            <person name="Melin P."/>
            <person name="Meyer V."/>
            <person name="Mielnichuk N."/>
            <person name="Miskei M."/>
            <person name="Molnar A.P."/>
            <person name="Mule G."/>
            <person name="Ngan C.Y."/>
            <person name="Orejas M."/>
            <person name="Orosz E."/>
            <person name="Ouedraogo J.P."/>
            <person name="Overkamp K.M."/>
            <person name="Park H.-S."/>
            <person name="Perrone G."/>
            <person name="Piumi F."/>
            <person name="Punt P.J."/>
            <person name="Ram A.F."/>
            <person name="Ramon A."/>
            <person name="Rauscher S."/>
            <person name="Record E."/>
            <person name="Riano-Pachon D.M."/>
            <person name="Robert V."/>
            <person name="Roehrig J."/>
            <person name="Ruller R."/>
            <person name="Salamov A."/>
            <person name="Salih N.S."/>
            <person name="Samson R.A."/>
            <person name="Sandor E."/>
            <person name="Sanguinetti M."/>
            <person name="Schuetze T."/>
            <person name="Sepcic K."/>
            <person name="Shelest E."/>
            <person name="Sherlock G."/>
            <person name="Sophianopoulou V."/>
            <person name="Squina F.M."/>
            <person name="Sun H."/>
            <person name="Susca A."/>
            <person name="Todd R.B."/>
            <person name="Tsang A."/>
            <person name="Unkles S.E."/>
            <person name="van de Wiele N."/>
            <person name="van Rossen-Uffink D."/>
            <person name="Oliveira J.V."/>
            <person name="Vesth T.C."/>
            <person name="Visser J."/>
            <person name="Yu J.-H."/>
            <person name="Zhou M."/>
            <person name="Andersen M.R."/>
            <person name="Archer D.B."/>
            <person name="Baker S.E."/>
            <person name="Benoit I."/>
            <person name="Brakhage A.A."/>
            <person name="Braus G.H."/>
            <person name="Fischer R."/>
            <person name="Frisvad J.C."/>
            <person name="Goldman G.H."/>
            <person name="Houbraken J."/>
            <person name="Oakley B."/>
            <person name="Pocsi I."/>
            <person name="Scazzocchio C."/>
            <person name="Seiboth B."/>
            <person name="vanKuyk P.A."/>
            <person name="Wortman J."/>
            <person name="Dyer P.S."/>
            <person name="Grigoriev I.V."/>
        </authorList>
    </citation>
    <scope>NUCLEOTIDE SEQUENCE [LARGE SCALE GENOMIC DNA]</scope>
    <source>
        <strain evidence="9">DTO 134E9</strain>
    </source>
</reference>
<evidence type="ECO:0000256" key="5">
    <source>
        <dbReference type="ARBA" id="ARBA00023136"/>
    </source>
</evidence>
<dbReference type="Pfam" id="PF07690">
    <property type="entry name" value="MFS_1"/>
    <property type="match status" value="1"/>
</dbReference>
<evidence type="ECO:0000256" key="6">
    <source>
        <dbReference type="SAM" id="Phobius"/>
    </source>
</evidence>
<feature type="transmembrane region" description="Helical" evidence="6">
    <location>
        <begin position="171"/>
        <end position="190"/>
    </location>
</feature>
<evidence type="ECO:0000256" key="1">
    <source>
        <dbReference type="ARBA" id="ARBA00004141"/>
    </source>
</evidence>
<evidence type="ECO:0000256" key="4">
    <source>
        <dbReference type="ARBA" id="ARBA00022989"/>
    </source>
</evidence>
<dbReference type="PANTHER" id="PTHR23501">
    <property type="entry name" value="MAJOR FACILITATOR SUPERFAMILY"/>
    <property type="match status" value="1"/>
</dbReference>
<dbReference type="OrthoDB" id="10021397at2759"/>
<protein>
    <recommendedName>
        <fullName evidence="7">Major facilitator superfamily (MFS) profile domain-containing protein</fullName>
    </recommendedName>
</protein>
<feature type="transmembrane region" description="Helical" evidence="6">
    <location>
        <begin position="44"/>
        <end position="62"/>
    </location>
</feature>
<feature type="transmembrane region" description="Helical" evidence="6">
    <location>
        <begin position="101"/>
        <end position="127"/>
    </location>
</feature>
<dbReference type="EMBL" id="KV878212">
    <property type="protein sequence ID" value="OJJ36147.1"/>
    <property type="molecule type" value="Genomic_DNA"/>
</dbReference>
<keyword evidence="3 6" id="KW-0812">Transmembrane</keyword>
<dbReference type="VEuPathDB" id="FungiDB:ASPWEDRAFT_60202"/>
<comment type="subcellular location">
    <subcellularLocation>
        <location evidence="1">Membrane</location>
        <topology evidence="1">Multi-pass membrane protein</topology>
    </subcellularLocation>
</comment>
<feature type="transmembrane region" description="Helical" evidence="6">
    <location>
        <begin position="368"/>
        <end position="387"/>
    </location>
</feature>
<dbReference type="PROSITE" id="PS50850">
    <property type="entry name" value="MFS"/>
    <property type="match status" value="1"/>
</dbReference>
<dbReference type="Proteomes" id="UP000184383">
    <property type="component" value="Unassembled WGS sequence"/>
</dbReference>
<dbReference type="PANTHER" id="PTHR23501:SF193">
    <property type="entry name" value="MULTIDRUG TRANSPORTER, PUTATIVE (AFU_ORTHOLOGUE AFUA_8G00940)-RELATED"/>
    <property type="match status" value="1"/>
</dbReference>
<keyword evidence="5 6" id="KW-0472">Membrane</keyword>
<keyword evidence="4 6" id="KW-1133">Transmembrane helix</keyword>
<dbReference type="GO" id="GO:0005886">
    <property type="term" value="C:plasma membrane"/>
    <property type="evidence" value="ECO:0007669"/>
    <property type="project" value="TreeGrafter"/>
</dbReference>
<dbReference type="InterPro" id="IPR011701">
    <property type="entry name" value="MFS"/>
</dbReference>
<feature type="domain" description="Major facilitator superfamily (MFS) profile" evidence="7">
    <location>
        <begin position="1"/>
        <end position="470"/>
    </location>
</feature>
<feature type="transmembrane region" description="Helical" evidence="6">
    <location>
        <begin position="133"/>
        <end position="150"/>
    </location>
</feature>